<dbReference type="GO" id="GO:0043565">
    <property type="term" value="F:sequence-specific DNA binding"/>
    <property type="evidence" value="ECO:0007669"/>
    <property type="project" value="InterPro"/>
</dbReference>
<dbReference type="GO" id="GO:0006313">
    <property type="term" value="P:DNA transposition"/>
    <property type="evidence" value="ECO:0007669"/>
    <property type="project" value="InterPro"/>
</dbReference>
<evidence type="ECO:0000313" key="3">
    <source>
        <dbReference type="Proteomes" id="UP000238916"/>
    </source>
</evidence>
<dbReference type="GO" id="GO:0004803">
    <property type="term" value="F:transposase activity"/>
    <property type="evidence" value="ECO:0007669"/>
    <property type="project" value="InterPro"/>
</dbReference>
<dbReference type="Gene3D" id="1.10.10.10">
    <property type="entry name" value="Winged helix-like DNA-binding domain superfamily/Winged helix DNA-binding domain"/>
    <property type="match status" value="1"/>
</dbReference>
<dbReference type="SUPFAM" id="SSF48295">
    <property type="entry name" value="TrpR-like"/>
    <property type="match status" value="1"/>
</dbReference>
<dbReference type="EMBL" id="OMOF01000403">
    <property type="protein sequence ID" value="SPF49813.1"/>
    <property type="molecule type" value="Genomic_DNA"/>
</dbReference>
<evidence type="ECO:0000256" key="1">
    <source>
        <dbReference type="SAM" id="Coils"/>
    </source>
</evidence>
<keyword evidence="1" id="KW-0175">Coiled coil</keyword>
<dbReference type="InterPro" id="IPR052546">
    <property type="entry name" value="Transposase_8_domain"/>
</dbReference>
<dbReference type="InterPro" id="IPR002514">
    <property type="entry name" value="Transposase_8"/>
</dbReference>
<dbReference type="Pfam" id="PF01527">
    <property type="entry name" value="HTH_Tnp_1"/>
    <property type="match status" value="1"/>
</dbReference>
<dbReference type="AlphaFoldDB" id="A0A2U3LD27"/>
<dbReference type="PANTHER" id="PTHR33609">
    <property type="entry name" value="LOW CALCIUM RESPONSE LOCUS PROTEIN S"/>
    <property type="match status" value="1"/>
</dbReference>
<organism evidence="2 3">
    <name type="scientific">Candidatus Desulfosporosinus infrequens</name>
    <dbReference type="NCBI Taxonomy" id="2043169"/>
    <lineage>
        <taxon>Bacteria</taxon>
        <taxon>Bacillati</taxon>
        <taxon>Bacillota</taxon>
        <taxon>Clostridia</taxon>
        <taxon>Eubacteriales</taxon>
        <taxon>Desulfitobacteriaceae</taxon>
        <taxon>Desulfosporosinus</taxon>
    </lineage>
</organism>
<name>A0A2U3LD27_9FIRM</name>
<protein>
    <submittedName>
        <fullName evidence="2">Transposase</fullName>
    </submittedName>
</protein>
<feature type="coiled-coil region" evidence="1">
    <location>
        <begin position="79"/>
        <end position="106"/>
    </location>
</feature>
<sequence>METKAHKSSTVNFVKDIRNKTRRIFTSEQKILIVMEAIRGESPVAEICRKYGIHQAQFYRWNKEFLEAGKKRLAGDTTREATSDEVAELRKENQRLKETVAELVIRYDIVKKSLRMLE</sequence>
<evidence type="ECO:0000313" key="2">
    <source>
        <dbReference type="EMBL" id="SPF49813.1"/>
    </source>
</evidence>
<dbReference type="Proteomes" id="UP000238916">
    <property type="component" value="Unassembled WGS sequence"/>
</dbReference>
<dbReference type="InterPro" id="IPR010921">
    <property type="entry name" value="Trp_repressor/repl_initiator"/>
</dbReference>
<accession>A0A2U3LD27</accession>
<dbReference type="PANTHER" id="PTHR33609:SF1">
    <property type="entry name" value="TRANSPOSASE"/>
    <property type="match status" value="1"/>
</dbReference>
<dbReference type="InterPro" id="IPR036388">
    <property type="entry name" value="WH-like_DNA-bd_sf"/>
</dbReference>
<proteinExistence type="predicted"/>
<reference evidence="3" key="1">
    <citation type="submission" date="2018-02" db="EMBL/GenBank/DDBJ databases">
        <authorList>
            <person name="Hausmann B."/>
        </authorList>
    </citation>
    <scope>NUCLEOTIDE SEQUENCE [LARGE SCALE GENOMIC DNA]</scope>
    <source>
        <strain evidence="3">Peat soil MAG SbF1</strain>
    </source>
</reference>
<gene>
    <name evidence="2" type="ORF">SBF1_4610002</name>
</gene>